<name>A0A8S3K4M0_9BILA</name>
<organism evidence="1 2">
    <name type="scientific">Rotaria magnacalcarata</name>
    <dbReference type="NCBI Taxonomy" id="392030"/>
    <lineage>
        <taxon>Eukaryota</taxon>
        <taxon>Metazoa</taxon>
        <taxon>Spiralia</taxon>
        <taxon>Gnathifera</taxon>
        <taxon>Rotifera</taxon>
        <taxon>Eurotatoria</taxon>
        <taxon>Bdelloidea</taxon>
        <taxon>Philodinida</taxon>
        <taxon>Philodinidae</taxon>
        <taxon>Rotaria</taxon>
    </lineage>
</organism>
<sequence>FDIINGYLQETQPRKILKTVAPKKSSPKRQRAKRNSLINIDPKLLRFNVHIDVVENLDYDEEVQTVVDTIVEGMILSLR</sequence>
<dbReference type="AlphaFoldDB" id="A0A8S3K4M0"/>
<evidence type="ECO:0000313" key="1">
    <source>
        <dbReference type="EMBL" id="CAF5224053.1"/>
    </source>
</evidence>
<proteinExistence type="predicted"/>
<dbReference type="EMBL" id="CAJOBJ010372436">
    <property type="protein sequence ID" value="CAF5224053.1"/>
    <property type="molecule type" value="Genomic_DNA"/>
</dbReference>
<evidence type="ECO:0000313" key="2">
    <source>
        <dbReference type="Proteomes" id="UP000681720"/>
    </source>
</evidence>
<dbReference type="Proteomes" id="UP000681720">
    <property type="component" value="Unassembled WGS sequence"/>
</dbReference>
<protein>
    <submittedName>
        <fullName evidence="1">Uncharacterized protein</fullName>
    </submittedName>
</protein>
<reference evidence="1" key="1">
    <citation type="submission" date="2021-02" db="EMBL/GenBank/DDBJ databases">
        <authorList>
            <person name="Nowell W R."/>
        </authorList>
    </citation>
    <scope>NUCLEOTIDE SEQUENCE</scope>
</reference>
<comment type="caution">
    <text evidence="1">The sequence shown here is derived from an EMBL/GenBank/DDBJ whole genome shotgun (WGS) entry which is preliminary data.</text>
</comment>
<gene>
    <name evidence="1" type="ORF">GIL414_LOCUS85901</name>
</gene>
<feature type="non-terminal residue" evidence="1">
    <location>
        <position position="1"/>
    </location>
</feature>
<accession>A0A8S3K4M0</accession>